<dbReference type="OrthoDB" id="9809277at2"/>
<dbReference type="EMBL" id="REFV01000001">
    <property type="protein sequence ID" value="RMB64156.1"/>
    <property type="molecule type" value="Genomic_DNA"/>
</dbReference>
<evidence type="ECO:0000313" key="6">
    <source>
        <dbReference type="EMBL" id="RMB64156.1"/>
    </source>
</evidence>
<dbReference type="AlphaFoldDB" id="A0A3M0H390"/>
<feature type="signal peptide" evidence="4">
    <location>
        <begin position="1"/>
        <end position="18"/>
    </location>
</feature>
<evidence type="ECO:0000313" key="7">
    <source>
        <dbReference type="Proteomes" id="UP000281985"/>
    </source>
</evidence>
<evidence type="ECO:0000256" key="3">
    <source>
        <dbReference type="ARBA" id="ARBA00023326"/>
    </source>
</evidence>
<dbReference type="InterPro" id="IPR001000">
    <property type="entry name" value="GH10_dom"/>
</dbReference>
<dbReference type="PROSITE" id="PS51257">
    <property type="entry name" value="PROKAR_LIPOPROTEIN"/>
    <property type="match status" value="1"/>
</dbReference>
<evidence type="ECO:0000256" key="1">
    <source>
        <dbReference type="ARBA" id="ARBA00022801"/>
    </source>
</evidence>
<comment type="caution">
    <text evidence="6">The sequence shown here is derived from an EMBL/GenBank/DDBJ whole genome shotgun (WGS) entry which is preliminary data.</text>
</comment>
<reference evidence="6 7" key="1">
    <citation type="submission" date="2018-10" db="EMBL/GenBank/DDBJ databases">
        <title>Dokdonia luteus sp. nov., isolated from sea water.</title>
        <authorList>
            <person name="Zhou L.Y."/>
            <person name="Du Z.J."/>
        </authorList>
    </citation>
    <scope>NUCLEOTIDE SEQUENCE [LARGE SCALE GENOMIC DNA]</scope>
    <source>
        <strain evidence="6 7">SH27</strain>
    </source>
</reference>
<dbReference type="Proteomes" id="UP000281985">
    <property type="component" value="Unassembled WGS sequence"/>
</dbReference>
<accession>A0A3M0H390</accession>
<dbReference type="SUPFAM" id="SSF51445">
    <property type="entry name" value="(Trans)glycosidases"/>
    <property type="match status" value="1"/>
</dbReference>
<evidence type="ECO:0000256" key="2">
    <source>
        <dbReference type="ARBA" id="ARBA00023277"/>
    </source>
</evidence>
<name>A0A3M0H390_9FLAO</name>
<dbReference type="Pfam" id="PF00331">
    <property type="entry name" value="Glyco_hydro_10"/>
    <property type="match status" value="1"/>
</dbReference>
<dbReference type="RefSeq" id="WP_121915952.1">
    <property type="nucleotide sequence ID" value="NZ_REFV01000001.1"/>
</dbReference>
<evidence type="ECO:0000259" key="5">
    <source>
        <dbReference type="PROSITE" id="PS51760"/>
    </source>
</evidence>
<evidence type="ECO:0000256" key="4">
    <source>
        <dbReference type="SAM" id="SignalP"/>
    </source>
</evidence>
<proteinExistence type="predicted"/>
<dbReference type="SMART" id="SM00633">
    <property type="entry name" value="Glyco_10"/>
    <property type="match status" value="1"/>
</dbReference>
<dbReference type="InterPro" id="IPR044846">
    <property type="entry name" value="GH10"/>
</dbReference>
<dbReference type="PANTHER" id="PTHR31490:SF1">
    <property type="entry name" value="ENDO-1,4-BETA-XYLANASE 1"/>
    <property type="match status" value="1"/>
</dbReference>
<keyword evidence="4" id="KW-0732">Signal</keyword>
<feature type="chain" id="PRO_5018081821" description="GH10 domain-containing protein" evidence="4">
    <location>
        <begin position="19"/>
        <end position="580"/>
    </location>
</feature>
<organism evidence="6 7">
    <name type="scientific">Dokdonia sinensis</name>
    <dbReference type="NCBI Taxonomy" id="2479847"/>
    <lineage>
        <taxon>Bacteria</taxon>
        <taxon>Pseudomonadati</taxon>
        <taxon>Bacteroidota</taxon>
        <taxon>Flavobacteriia</taxon>
        <taxon>Flavobacteriales</taxon>
        <taxon>Flavobacteriaceae</taxon>
        <taxon>Dokdonia</taxon>
    </lineage>
</organism>
<feature type="domain" description="GH10" evidence="5">
    <location>
        <begin position="226"/>
        <end position="526"/>
    </location>
</feature>
<dbReference type="GO" id="GO:0000272">
    <property type="term" value="P:polysaccharide catabolic process"/>
    <property type="evidence" value="ECO:0007669"/>
    <property type="project" value="UniProtKB-KW"/>
</dbReference>
<dbReference type="InterPro" id="IPR017853">
    <property type="entry name" value="GH"/>
</dbReference>
<dbReference type="PROSITE" id="PS51760">
    <property type="entry name" value="GH10_2"/>
    <property type="match status" value="1"/>
</dbReference>
<gene>
    <name evidence="6" type="ORF">EAX61_01905</name>
</gene>
<keyword evidence="3" id="KW-0624">Polysaccharide degradation</keyword>
<sequence length="580" mass="66187">MKHIFLPIFLLLVFSACAQQPEGRDILDASRLKFLTSKAEGSQVEVTKENETNVVRFITETQPKFIYNYATSLPLQKEKLNEGDVVLLSFEAITEKSSEETGEAKLLIQLKQSGSFKQNLDRTLNIGSVWKRYFIPFQTTQSISPKNLGVMLQYGFEPQTIALKNISFQVYPRGTLLQDLPKTEVTYQGMEPDAQWRKDALARIEQIRKGDFQIEVTQDGKPVPNAQIEVELKRHYFPFGVAMDAEEILNNKDKYNRFKEAFGLTVLANDLKIKRWSRKENRATTLKALDKLKADGISVKGHVLIWPGFQYNPASIKKLKNDPVKLEKAIKSHVYNILDATEGKVTHWDVANETYTNKDFQNILGSEELLYDGFRILRNRQPNVSRFTNEYGIISKGGIDTQKQQWYYDYIKRVDTNTNGAVQGIGIQSHMGTDLTPPEKVLSLLSYYASLGKRISISEFTMDETDPKIREQYTRDFMIATFSHPNVSEFLFWGFQDDDGRGKVDIYEADESIGEMGKAYFSLVNGDWKTTLSRKLNEQGAISDRGFYGLYTYKVLVDGVEKTGSFEVVPNASNQIQIQL</sequence>
<keyword evidence="1" id="KW-0378">Hydrolase</keyword>
<keyword evidence="7" id="KW-1185">Reference proteome</keyword>
<dbReference type="Gene3D" id="3.20.20.80">
    <property type="entry name" value="Glycosidases"/>
    <property type="match status" value="1"/>
</dbReference>
<keyword evidence="2" id="KW-0119">Carbohydrate metabolism</keyword>
<protein>
    <recommendedName>
        <fullName evidence="5">GH10 domain-containing protein</fullName>
    </recommendedName>
</protein>
<dbReference type="PANTHER" id="PTHR31490">
    <property type="entry name" value="GLYCOSYL HYDROLASE"/>
    <property type="match status" value="1"/>
</dbReference>
<dbReference type="GO" id="GO:0004553">
    <property type="term" value="F:hydrolase activity, hydrolyzing O-glycosyl compounds"/>
    <property type="evidence" value="ECO:0007669"/>
    <property type="project" value="InterPro"/>
</dbReference>